<dbReference type="EMBL" id="CP022572">
    <property type="protein sequence ID" value="AZU63525.1"/>
    <property type="molecule type" value="Genomic_DNA"/>
</dbReference>
<dbReference type="InterPro" id="IPR039793">
    <property type="entry name" value="UROS/Hem4"/>
</dbReference>
<evidence type="ECO:0000256" key="8">
    <source>
        <dbReference type="ARBA" id="ARBA00048617"/>
    </source>
</evidence>
<protein>
    <recommendedName>
        <fullName evidence="7 9">Uroporphyrinogen-III synthase</fullName>
        <ecNumber evidence="3 9">4.2.1.75</ecNumber>
    </recommendedName>
</protein>
<evidence type="ECO:0000256" key="2">
    <source>
        <dbReference type="ARBA" id="ARBA00008133"/>
    </source>
</evidence>
<evidence type="ECO:0000256" key="3">
    <source>
        <dbReference type="ARBA" id="ARBA00013109"/>
    </source>
</evidence>
<evidence type="ECO:0000256" key="5">
    <source>
        <dbReference type="ARBA" id="ARBA00023244"/>
    </source>
</evidence>
<reference evidence="11 12" key="1">
    <citation type="submission" date="2017-07" db="EMBL/GenBank/DDBJ databases">
        <title>The complete genome sequence of Bacillus mesonae strain H20-5, an efficient strain improving plant abiotic stress resistance.</title>
        <authorList>
            <person name="Kim S.Y."/>
            <person name="Song H."/>
            <person name="Sang M.K."/>
            <person name="Weon H.-Y."/>
            <person name="Song J."/>
        </authorList>
    </citation>
    <scope>NUCLEOTIDE SEQUENCE [LARGE SCALE GENOMIC DNA]</scope>
    <source>
        <strain evidence="11 12">H20-5</strain>
    </source>
</reference>
<dbReference type="Pfam" id="PF02602">
    <property type="entry name" value="HEM4"/>
    <property type="match status" value="1"/>
</dbReference>
<keyword evidence="12" id="KW-1185">Reference proteome</keyword>
<organism evidence="11 12">
    <name type="scientific">Neobacillus mesonae</name>
    <dbReference type="NCBI Taxonomy" id="1193713"/>
    <lineage>
        <taxon>Bacteria</taxon>
        <taxon>Bacillati</taxon>
        <taxon>Bacillota</taxon>
        <taxon>Bacilli</taxon>
        <taxon>Bacillales</taxon>
        <taxon>Bacillaceae</taxon>
        <taxon>Neobacillus</taxon>
    </lineage>
</organism>
<evidence type="ECO:0000313" key="11">
    <source>
        <dbReference type="EMBL" id="AZU63525.1"/>
    </source>
</evidence>
<dbReference type="InterPro" id="IPR003754">
    <property type="entry name" value="4pyrrol_synth_uPrphyn_synth"/>
</dbReference>
<dbReference type="PANTHER" id="PTHR38042:SF1">
    <property type="entry name" value="UROPORPHYRINOGEN-III SYNTHASE, CHLOROPLASTIC"/>
    <property type="match status" value="1"/>
</dbReference>
<dbReference type="InterPro" id="IPR036108">
    <property type="entry name" value="4pyrrol_syn_uPrphyn_synt_sf"/>
</dbReference>
<keyword evidence="5 9" id="KW-0627">Porphyrin biosynthesis</keyword>
<dbReference type="OrthoDB" id="9815856at2"/>
<dbReference type="GO" id="GO:0006780">
    <property type="term" value="P:uroporphyrinogen III biosynthetic process"/>
    <property type="evidence" value="ECO:0007669"/>
    <property type="project" value="UniProtKB-UniRule"/>
</dbReference>
<dbReference type="CDD" id="cd06578">
    <property type="entry name" value="HemD"/>
    <property type="match status" value="1"/>
</dbReference>
<dbReference type="PANTHER" id="PTHR38042">
    <property type="entry name" value="UROPORPHYRINOGEN-III SYNTHASE, CHLOROPLASTIC"/>
    <property type="match status" value="1"/>
</dbReference>
<comment type="pathway">
    <text evidence="1 9">Porphyrin-containing compound metabolism; protoporphyrin-IX biosynthesis; coproporphyrinogen-III from 5-aminolevulinate: step 3/4.</text>
</comment>
<comment type="catalytic activity">
    <reaction evidence="8 9">
        <text>hydroxymethylbilane = uroporphyrinogen III + H2O</text>
        <dbReference type="Rhea" id="RHEA:18965"/>
        <dbReference type="ChEBI" id="CHEBI:15377"/>
        <dbReference type="ChEBI" id="CHEBI:57308"/>
        <dbReference type="ChEBI" id="CHEBI:57845"/>
        <dbReference type="EC" id="4.2.1.75"/>
    </reaction>
</comment>
<dbReference type="AlphaFoldDB" id="A0A3T0I2F3"/>
<dbReference type="Proteomes" id="UP000282892">
    <property type="component" value="Chromosome"/>
</dbReference>
<evidence type="ECO:0000256" key="1">
    <source>
        <dbReference type="ARBA" id="ARBA00004772"/>
    </source>
</evidence>
<gene>
    <name evidence="11" type="ORF">CHR53_20875</name>
</gene>
<evidence type="ECO:0000256" key="6">
    <source>
        <dbReference type="ARBA" id="ARBA00037589"/>
    </source>
</evidence>
<evidence type="ECO:0000313" key="12">
    <source>
        <dbReference type="Proteomes" id="UP000282892"/>
    </source>
</evidence>
<dbReference type="Gene3D" id="3.40.50.10090">
    <property type="match status" value="2"/>
</dbReference>
<proteinExistence type="inferred from homology"/>
<dbReference type="GO" id="GO:0004852">
    <property type="term" value="F:uroporphyrinogen-III synthase activity"/>
    <property type="evidence" value="ECO:0007669"/>
    <property type="project" value="UniProtKB-UniRule"/>
</dbReference>
<dbReference type="UniPathway" id="UPA00251">
    <property type="reaction ID" value="UER00320"/>
</dbReference>
<dbReference type="STRING" id="1193713.GCA_001636315_01056"/>
<feature type="domain" description="Tetrapyrrole biosynthesis uroporphyrinogen III synthase" evidence="10">
    <location>
        <begin position="23"/>
        <end position="258"/>
    </location>
</feature>
<sequence length="270" mass="29958">MIEVPPLFNKKVLVPRGKDQAKSFSKLVREYGGIPVEVPLIAFRPIEKNHCLEQCLSRLGTYDWLIFTSNVTVETFFSFVEAGAGDGSDFGTNVGNRLPKIAVIGKRTEAVLKEKGIPVEFVPSVYVAEAFVEEFLPFVQKGSRVLIPKGNLARDYIASSLAEAGAKVDEVVIYENYLPEESRGKLAEMLGSGLLDILPFTSPSTVDHLMAVVQEYGLAERLNRCIIGCIGPITEKRLREYGLPIHASPEEYTVREMMKSLVRFLGEEQS</sequence>
<dbReference type="RefSeq" id="WP_066385983.1">
    <property type="nucleotide sequence ID" value="NZ_CP022572.1"/>
</dbReference>
<dbReference type="EC" id="4.2.1.75" evidence="3 9"/>
<evidence type="ECO:0000256" key="4">
    <source>
        <dbReference type="ARBA" id="ARBA00023239"/>
    </source>
</evidence>
<evidence type="ECO:0000256" key="9">
    <source>
        <dbReference type="RuleBase" id="RU366031"/>
    </source>
</evidence>
<comment type="similarity">
    <text evidence="2 9">Belongs to the uroporphyrinogen-III synthase family.</text>
</comment>
<name>A0A3T0I2F3_9BACI</name>
<evidence type="ECO:0000256" key="7">
    <source>
        <dbReference type="ARBA" id="ARBA00040167"/>
    </source>
</evidence>
<keyword evidence="4 9" id="KW-0456">Lyase</keyword>
<evidence type="ECO:0000259" key="10">
    <source>
        <dbReference type="Pfam" id="PF02602"/>
    </source>
</evidence>
<accession>A0A3T0I2F3</accession>
<comment type="function">
    <text evidence="6 9">Catalyzes cyclization of the linear tetrapyrrole, hydroxymethylbilane, to the macrocyclic uroporphyrinogen III.</text>
</comment>
<dbReference type="GO" id="GO:0006782">
    <property type="term" value="P:protoporphyrinogen IX biosynthetic process"/>
    <property type="evidence" value="ECO:0007669"/>
    <property type="project" value="UniProtKB-UniRule"/>
</dbReference>
<dbReference type="KEGG" id="nmk:CHR53_20875"/>
<dbReference type="SUPFAM" id="SSF69618">
    <property type="entry name" value="HemD-like"/>
    <property type="match status" value="1"/>
</dbReference>